<sequence length="298" mass="32101">MRSISFRSFFLMASVSALSAATPARRKVVVSGAGGQTGQHLFRKMLALPEEFDPVGLVRSEESKAALIEAGGVPESAVRVVDVTNTADVQKVVEEHGSSAFCICSSAKPAPTGEMNEESGRPVFGFPNGMPEQVDWIGQKNQIDACTSDTHVVICSSMGGTDPNNFLNTIGRTTNSDGTTSGGNIIMWKRKAEMYLIDSGRPYTIVHPGGLIDEPGSERELVLGVDDSQEGTESRTVPREDVAEVMLQALKNDAYVNRSFDLRAKPVDEEDASPTTDFQELIESLNGKNCDYTLGESM</sequence>
<proteinExistence type="predicted"/>
<feature type="domain" description="NAD(P)-binding" evidence="2">
    <location>
        <begin position="32"/>
        <end position="252"/>
    </location>
</feature>
<dbReference type="AlphaFoldDB" id="A0A7S3V6N0"/>
<gene>
    <name evidence="3" type="ORF">CDEB00056_LOCUS4984</name>
</gene>
<dbReference type="PANTHER" id="PTHR14194">
    <property type="entry name" value="NITROGEN METABOLIC REGULATION PROTEIN NMR-RELATED"/>
    <property type="match status" value="1"/>
</dbReference>
<dbReference type="SUPFAM" id="SSF51735">
    <property type="entry name" value="NAD(P)-binding Rossmann-fold domains"/>
    <property type="match status" value="1"/>
</dbReference>
<dbReference type="GO" id="GO:0016491">
    <property type="term" value="F:oxidoreductase activity"/>
    <property type="evidence" value="ECO:0007669"/>
    <property type="project" value="InterPro"/>
</dbReference>
<feature type="chain" id="PRO_5030926763" description="NAD(P)-binding domain-containing protein" evidence="1">
    <location>
        <begin position="21"/>
        <end position="298"/>
    </location>
</feature>
<feature type="signal peptide" evidence="1">
    <location>
        <begin position="1"/>
        <end position="20"/>
    </location>
</feature>
<evidence type="ECO:0000259" key="2">
    <source>
        <dbReference type="Pfam" id="PF13460"/>
    </source>
</evidence>
<dbReference type="Pfam" id="PF13460">
    <property type="entry name" value="NAD_binding_10"/>
    <property type="match status" value="1"/>
</dbReference>
<dbReference type="EMBL" id="HBIO01006761">
    <property type="protein sequence ID" value="CAE0460143.1"/>
    <property type="molecule type" value="Transcribed_RNA"/>
</dbReference>
<dbReference type="InterPro" id="IPR016040">
    <property type="entry name" value="NAD(P)-bd_dom"/>
</dbReference>
<name>A0A7S3V6N0_9STRA</name>
<dbReference type="PANTHER" id="PTHR14194:SF86">
    <property type="entry name" value="OS05G0110300 PROTEIN"/>
    <property type="match status" value="1"/>
</dbReference>
<organism evidence="3">
    <name type="scientific">Chaetoceros debilis</name>
    <dbReference type="NCBI Taxonomy" id="122233"/>
    <lineage>
        <taxon>Eukaryota</taxon>
        <taxon>Sar</taxon>
        <taxon>Stramenopiles</taxon>
        <taxon>Ochrophyta</taxon>
        <taxon>Bacillariophyta</taxon>
        <taxon>Coscinodiscophyceae</taxon>
        <taxon>Chaetocerotophycidae</taxon>
        <taxon>Chaetocerotales</taxon>
        <taxon>Chaetocerotaceae</taxon>
        <taxon>Chaetoceros</taxon>
    </lineage>
</organism>
<reference evidence="3" key="1">
    <citation type="submission" date="2021-01" db="EMBL/GenBank/DDBJ databases">
        <authorList>
            <person name="Corre E."/>
            <person name="Pelletier E."/>
            <person name="Niang G."/>
            <person name="Scheremetjew M."/>
            <person name="Finn R."/>
            <person name="Kale V."/>
            <person name="Holt S."/>
            <person name="Cochrane G."/>
            <person name="Meng A."/>
            <person name="Brown T."/>
            <person name="Cohen L."/>
        </authorList>
    </citation>
    <scope>NUCLEOTIDE SEQUENCE</scope>
    <source>
        <strain evidence="3">MM31A-1</strain>
    </source>
</reference>
<keyword evidence="1" id="KW-0732">Signal</keyword>
<dbReference type="Gene3D" id="3.40.50.720">
    <property type="entry name" value="NAD(P)-binding Rossmann-like Domain"/>
    <property type="match status" value="1"/>
</dbReference>
<accession>A0A7S3V6N0</accession>
<evidence type="ECO:0000256" key="1">
    <source>
        <dbReference type="SAM" id="SignalP"/>
    </source>
</evidence>
<dbReference type="InterPro" id="IPR036291">
    <property type="entry name" value="NAD(P)-bd_dom_sf"/>
</dbReference>
<evidence type="ECO:0000313" key="3">
    <source>
        <dbReference type="EMBL" id="CAE0460143.1"/>
    </source>
</evidence>
<dbReference type="InterPro" id="IPR044163">
    <property type="entry name" value="SARED1-like"/>
</dbReference>
<protein>
    <recommendedName>
        <fullName evidence="2">NAD(P)-binding domain-containing protein</fullName>
    </recommendedName>
</protein>